<name>A0A133V125_9EURY</name>
<accession>A0A133V125</accession>
<reference evidence="1 2" key="1">
    <citation type="journal article" date="2016" name="Sci. Rep.">
        <title>Metabolic traits of an uncultured archaeal lineage -MSBL1- from brine pools of the Red Sea.</title>
        <authorList>
            <person name="Mwirichia R."/>
            <person name="Alam I."/>
            <person name="Rashid M."/>
            <person name="Vinu M."/>
            <person name="Ba-Alawi W."/>
            <person name="Anthony Kamau A."/>
            <person name="Kamanda Ngugi D."/>
            <person name="Goker M."/>
            <person name="Klenk H.P."/>
            <person name="Bajic V."/>
            <person name="Stingl U."/>
        </authorList>
    </citation>
    <scope>NUCLEOTIDE SEQUENCE [LARGE SCALE GENOMIC DNA]</scope>
    <source>
        <strain evidence="1">SCGC-AAA259O05</strain>
    </source>
</reference>
<dbReference type="Proteomes" id="UP000070344">
    <property type="component" value="Unassembled WGS sequence"/>
</dbReference>
<dbReference type="AlphaFoldDB" id="A0A133V125"/>
<dbReference type="EMBL" id="LHXV01000056">
    <property type="protein sequence ID" value="KXB00148.1"/>
    <property type="molecule type" value="Genomic_DNA"/>
</dbReference>
<organism evidence="1 2">
    <name type="scientific">candidate division MSBL1 archaeon SCGC-AAA259O05</name>
    <dbReference type="NCBI Taxonomy" id="1698271"/>
    <lineage>
        <taxon>Archaea</taxon>
        <taxon>Methanobacteriati</taxon>
        <taxon>Methanobacteriota</taxon>
        <taxon>candidate division MSBL1</taxon>
    </lineage>
</organism>
<evidence type="ECO:0000313" key="2">
    <source>
        <dbReference type="Proteomes" id="UP000070344"/>
    </source>
</evidence>
<sequence length="73" mass="8204">MRDDLILEVPRDFERGQLLGFIVVDREETRGNLQTDGGNVVAPPSEEPHTVHVVGVCGRSEFCGVYRFVRFDA</sequence>
<comment type="caution">
    <text evidence="1">The sequence shown here is derived from an EMBL/GenBank/DDBJ whole genome shotgun (WGS) entry which is preliminary data.</text>
</comment>
<evidence type="ECO:0000313" key="1">
    <source>
        <dbReference type="EMBL" id="KXB00148.1"/>
    </source>
</evidence>
<keyword evidence="2" id="KW-1185">Reference proteome</keyword>
<gene>
    <name evidence="1" type="ORF">AKJ41_04325</name>
</gene>
<protein>
    <submittedName>
        <fullName evidence="1">Uncharacterized protein</fullName>
    </submittedName>
</protein>
<proteinExistence type="predicted"/>